<dbReference type="Proteomes" id="UP001396334">
    <property type="component" value="Unassembled WGS sequence"/>
</dbReference>
<sequence length="82" mass="9302">MREFTEEVGKELLKGFKAIMDGVVDKFLIDFRNDLNVVQERVTSGFDQKRDELSESSLVTDCVEPNDQVLSTVVSNVEFSDI</sequence>
<dbReference type="EMBL" id="JBBPBN010000041">
    <property type="protein sequence ID" value="KAK8998645.1"/>
    <property type="molecule type" value="Genomic_DNA"/>
</dbReference>
<accession>A0ABR2QD70</accession>
<reference evidence="1 2" key="1">
    <citation type="journal article" date="2024" name="G3 (Bethesda)">
        <title>Genome assembly of Hibiscus sabdariffa L. provides insights into metabolisms of medicinal natural products.</title>
        <authorList>
            <person name="Kim T."/>
        </authorList>
    </citation>
    <scope>NUCLEOTIDE SEQUENCE [LARGE SCALE GENOMIC DNA]</scope>
    <source>
        <strain evidence="1">TK-2024</strain>
        <tissue evidence="1">Old leaves</tissue>
    </source>
</reference>
<organism evidence="1 2">
    <name type="scientific">Hibiscus sabdariffa</name>
    <name type="common">roselle</name>
    <dbReference type="NCBI Taxonomy" id="183260"/>
    <lineage>
        <taxon>Eukaryota</taxon>
        <taxon>Viridiplantae</taxon>
        <taxon>Streptophyta</taxon>
        <taxon>Embryophyta</taxon>
        <taxon>Tracheophyta</taxon>
        <taxon>Spermatophyta</taxon>
        <taxon>Magnoliopsida</taxon>
        <taxon>eudicotyledons</taxon>
        <taxon>Gunneridae</taxon>
        <taxon>Pentapetalae</taxon>
        <taxon>rosids</taxon>
        <taxon>malvids</taxon>
        <taxon>Malvales</taxon>
        <taxon>Malvaceae</taxon>
        <taxon>Malvoideae</taxon>
        <taxon>Hibiscus</taxon>
    </lineage>
</organism>
<comment type="caution">
    <text evidence="1">The sequence shown here is derived from an EMBL/GenBank/DDBJ whole genome shotgun (WGS) entry which is preliminary data.</text>
</comment>
<name>A0ABR2QD70_9ROSI</name>
<keyword evidence="2" id="KW-1185">Reference proteome</keyword>
<evidence type="ECO:0000313" key="1">
    <source>
        <dbReference type="EMBL" id="KAK8998645.1"/>
    </source>
</evidence>
<gene>
    <name evidence="1" type="ORF">V6N11_084032</name>
</gene>
<proteinExistence type="predicted"/>
<evidence type="ECO:0000313" key="2">
    <source>
        <dbReference type="Proteomes" id="UP001396334"/>
    </source>
</evidence>
<protein>
    <submittedName>
        <fullName evidence="1">Uncharacterized protein</fullName>
    </submittedName>
</protein>